<protein>
    <submittedName>
        <fullName evidence="1">Uncharacterized protein</fullName>
    </submittedName>
</protein>
<evidence type="ECO:0000313" key="1">
    <source>
        <dbReference type="EMBL" id="MBP2290922.1"/>
    </source>
</evidence>
<keyword evidence="2" id="KW-1185">Reference proteome</keyword>
<dbReference type="RefSeq" id="WP_246500387.1">
    <property type="nucleotide sequence ID" value="NZ_JAGINP010000002.1"/>
</dbReference>
<gene>
    <name evidence="1" type="ORF">J2851_000664</name>
</gene>
<sequence>MAMGKVATIVLQMARKLAEDVVRLGRVRDAGKPKTFPHFREIRGAYLDIQGLIFSIQERLDVAGKELPENFPQWVIRQKLTAIAHFTDISYAFVSDPPLALTSSLGAFDVLLAEQKAFGETLNAFDMMLMEAGIDDKTADELDATRTKIEHILGMIETLLQNSPKVLEEF</sequence>
<accession>A0ABS4SEJ6</accession>
<reference evidence="1 2" key="1">
    <citation type="submission" date="2021-03" db="EMBL/GenBank/DDBJ databases">
        <title>Genomic Encyclopedia of Type Strains, Phase III (KMG-III): the genomes of soil and plant-associated and newly described type strains.</title>
        <authorList>
            <person name="Whitman W."/>
        </authorList>
    </citation>
    <scope>NUCLEOTIDE SEQUENCE [LARGE SCALE GENOMIC DNA]</scope>
    <source>
        <strain evidence="1 2">IMMIB AFH-6</strain>
    </source>
</reference>
<evidence type="ECO:0000313" key="2">
    <source>
        <dbReference type="Proteomes" id="UP000781958"/>
    </source>
</evidence>
<comment type="caution">
    <text evidence="1">The sequence shown here is derived from an EMBL/GenBank/DDBJ whole genome shotgun (WGS) entry which is preliminary data.</text>
</comment>
<dbReference type="EMBL" id="JAGINP010000002">
    <property type="protein sequence ID" value="MBP2290922.1"/>
    <property type="molecule type" value="Genomic_DNA"/>
</dbReference>
<dbReference type="Proteomes" id="UP000781958">
    <property type="component" value="Unassembled WGS sequence"/>
</dbReference>
<name>A0ABS4SEJ6_9PROT</name>
<proteinExistence type="predicted"/>
<organism evidence="1 2">
    <name type="scientific">Azospirillum rugosum</name>
    <dbReference type="NCBI Taxonomy" id="416170"/>
    <lineage>
        <taxon>Bacteria</taxon>
        <taxon>Pseudomonadati</taxon>
        <taxon>Pseudomonadota</taxon>
        <taxon>Alphaproteobacteria</taxon>
        <taxon>Rhodospirillales</taxon>
        <taxon>Azospirillaceae</taxon>
        <taxon>Azospirillum</taxon>
    </lineage>
</organism>